<dbReference type="Pfam" id="PF00248">
    <property type="entry name" value="Aldo_ket_red"/>
    <property type="match status" value="1"/>
</dbReference>
<gene>
    <name evidence="3" type="ORF">OOU_Y34scaffold00704g7</name>
</gene>
<dbReference type="Gene3D" id="3.20.20.100">
    <property type="entry name" value="NADP-dependent oxidoreductase domain"/>
    <property type="match status" value="1"/>
</dbReference>
<dbReference type="InterPro" id="IPR036812">
    <property type="entry name" value="NAD(P)_OxRdtase_dom_sf"/>
</dbReference>
<dbReference type="InterPro" id="IPR023210">
    <property type="entry name" value="NADP_OxRdtase_dom"/>
</dbReference>
<dbReference type="SUPFAM" id="SSF51430">
    <property type="entry name" value="NAD(P)-linked oxidoreductase"/>
    <property type="match status" value="1"/>
</dbReference>
<dbReference type="GO" id="GO:0016491">
    <property type="term" value="F:oxidoreductase activity"/>
    <property type="evidence" value="ECO:0007669"/>
    <property type="project" value="UniProtKB-KW"/>
</dbReference>
<name>A0AA97NSF9_PYRO3</name>
<protein>
    <submittedName>
        <fullName evidence="3">Pyridoxal reductase</fullName>
    </submittedName>
</protein>
<dbReference type="Proteomes" id="UP000011086">
    <property type="component" value="Unassembled WGS sequence"/>
</dbReference>
<dbReference type="GO" id="GO:0005737">
    <property type="term" value="C:cytoplasm"/>
    <property type="evidence" value="ECO:0007669"/>
    <property type="project" value="TreeGrafter"/>
</dbReference>
<dbReference type="CDD" id="cd19077">
    <property type="entry name" value="AKR_AKR8A1-2"/>
    <property type="match status" value="1"/>
</dbReference>
<sequence length="330" mass="36322">MPQCNGKEVGPIGYGLMGLTWRANPCPEEQAFAAMRESLTRGCNFWNAGEFYGSPEYNSTVLLERYFAKYPEDADRVVISFKAGVDVKTLHPDGSPASVRRSIDAYNAVIKGRKKIDTFECARRDAKVPLTETFGALDECIKKGDIGGISLSEVSAATIHEAVKIAKIDSVEVELSLWNPDVLHNGIAAACAQYNIPIVAYSPIGRGFLTGEIKSFDDIPEGDFRRNLPRFQPENFEQNIKLVDAVKVMASKKGCTPAQLAINWVRCLSQRNGLPVIIPIPGATTVERVKENSTIIDLSDEEMAEIQNTMSKYEIKGDSKSAIAQGRLWD</sequence>
<keyword evidence="1" id="KW-0560">Oxidoreductase</keyword>
<evidence type="ECO:0000259" key="2">
    <source>
        <dbReference type="Pfam" id="PF00248"/>
    </source>
</evidence>
<proteinExistence type="predicted"/>
<dbReference type="AlphaFoldDB" id="A0AA97NSF9"/>
<accession>A0AA97NSF9</accession>
<evidence type="ECO:0000313" key="3">
    <source>
        <dbReference type="EMBL" id="ELQ35540.1"/>
    </source>
</evidence>
<organism evidence="3">
    <name type="scientific">Pyricularia oryzae (strain Y34)</name>
    <name type="common">Rice blast fungus</name>
    <name type="synonym">Magnaporthe oryzae</name>
    <dbReference type="NCBI Taxonomy" id="1143189"/>
    <lineage>
        <taxon>Eukaryota</taxon>
        <taxon>Fungi</taxon>
        <taxon>Dikarya</taxon>
        <taxon>Ascomycota</taxon>
        <taxon>Pezizomycotina</taxon>
        <taxon>Sordariomycetes</taxon>
        <taxon>Sordariomycetidae</taxon>
        <taxon>Magnaporthales</taxon>
        <taxon>Pyriculariaceae</taxon>
        <taxon>Pyricularia</taxon>
    </lineage>
</organism>
<evidence type="ECO:0000256" key="1">
    <source>
        <dbReference type="ARBA" id="ARBA00023002"/>
    </source>
</evidence>
<dbReference type="PANTHER" id="PTHR43625:SF78">
    <property type="entry name" value="PYRIDOXAL REDUCTASE-RELATED"/>
    <property type="match status" value="1"/>
</dbReference>
<feature type="domain" description="NADP-dependent oxidoreductase" evidence="2">
    <location>
        <begin position="11"/>
        <end position="307"/>
    </location>
</feature>
<dbReference type="EMBL" id="JH794005">
    <property type="protein sequence ID" value="ELQ35540.1"/>
    <property type="molecule type" value="Genomic_DNA"/>
</dbReference>
<dbReference type="PANTHER" id="PTHR43625">
    <property type="entry name" value="AFLATOXIN B1 ALDEHYDE REDUCTASE"/>
    <property type="match status" value="1"/>
</dbReference>
<reference evidence="3" key="1">
    <citation type="journal article" date="2012" name="PLoS Genet.">
        <title>Comparative analysis of the genomes of two field isolates of the rice blast fungus Magnaporthe oryzae.</title>
        <authorList>
            <person name="Xue M."/>
            <person name="Yang J."/>
            <person name="Li Z."/>
            <person name="Hu S."/>
            <person name="Yao N."/>
            <person name="Dean R.A."/>
            <person name="Zhao W."/>
            <person name="Shen M."/>
            <person name="Zhang H."/>
            <person name="Li C."/>
            <person name="Liu L."/>
            <person name="Cao L."/>
            <person name="Xu X."/>
            <person name="Xing Y."/>
            <person name="Hsiang T."/>
            <person name="Zhang Z."/>
            <person name="Xu J.R."/>
            <person name="Peng Y.L."/>
        </authorList>
    </citation>
    <scope>NUCLEOTIDE SEQUENCE</scope>
    <source>
        <strain evidence="3">Y34</strain>
    </source>
</reference>
<dbReference type="InterPro" id="IPR050791">
    <property type="entry name" value="Aldo-Keto_reductase"/>
</dbReference>